<dbReference type="InterPro" id="IPR013536">
    <property type="entry name" value="WLM_dom"/>
</dbReference>
<sequence length="174" mass="19505">MARDRLSVQLLTEMDPLSNTSSSASGVTRLLGLNRNKGEAIELRLRTDDYAGFRDYKTIRRTLCHELAHNTHSEHDKDFWALTRRYEREVERISDTGRTVDGGGSGYYAPERGGGEEEEEEVHDHGGWTGGEYVLGGGGIGNENQDGVLTSREIRARAAEARLKKAREEQEGRR</sequence>
<keyword evidence="4" id="KW-1185">Reference proteome</keyword>
<reference evidence="3" key="2">
    <citation type="submission" date="2023-06" db="EMBL/GenBank/DDBJ databases">
        <authorList>
            <consortium name="Lawrence Berkeley National Laboratory"/>
            <person name="Mondo S.J."/>
            <person name="Hensen N."/>
            <person name="Bonometti L."/>
            <person name="Westerberg I."/>
            <person name="Brannstrom I.O."/>
            <person name="Guillou S."/>
            <person name="Cros-Aarteil S."/>
            <person name="Calhoun S."/>
            <person name="Haridas S."/>
            <person name="Kuo A."/>
            <person name="Pangilinan J."/>
            <person name="Riley R."/>
            <person name="Labutti K."/>
            <person name="Andreopoulos B."/>
            <person name="Lipzen A."/>
            <person name="Chen C."/>
            <person name="Yanf M."/>
            <person name="Daum C."/>
            <person name="Ng V."/>
            <person name="Clum A."/>
            <person name="Steindorff A."/>
            <person name="Ohm R."/>
            <person name="Martin F."/>
            <person name="Silar P."/>
            <person name="Natvig D."/>
            <person name="Lalanne C."/>
            <person name="Gautier V."/>
            <person name="Ament-Velasquez S.L."/>
            <person name="Kruys A."/>
            <person name="Hutchinson M.I."/>
            <person name="Powell A.J."/>
            <person name="Barry K."/>
            <person name="Miller A.N."/>
            <person name="Grigoriev I.V."/>
            <person name="Debuchy R."/>
            <person name="Gladieux P."/>
            <person name="Thoren M.H."/>
            <person name="Johannesson H."/>
        </authorList>
    </citation>
    <scope>NUCLEOTIDE SEQUENCE</scope>
    <source>
        <strain evidence="3">PSN324</strain>
    </source>
</reference>
<evidence type="ECO:0000313" key="3">
    <source>
        <dbReference type="EMBL" id="KAK4462437.1"/>
    </source>
</evidence>
<feature type="region of interest" description="Disordered" evidence="1">
    <location>
        <begin position="96"/>
        <end position="147"/>
    </location>
</feature>
<name>A0AAV9HNI1_9PEZI</name>
<gene>
    <name evidence="3" type="ORF">QBC42DRAFT_267824</name>
</gene>
<organism evidence="3 4">
    <name type="scientific">Cladorrhinum samala</name>
    <dbReference type="NCBI Taxonomy" id="585594"/>
    <lineage>
        <taxon>Eukaryota</taxon>
        <taxon>Fungi</taxon>
        <taxon>Dikarya</taxon>
        <taxon>Ascomycota</taxon>
        <taxon>Pezizomycotina</taxon>
        <taxon>Sordariomycetes</taxon>
        <taxon>Sordariomycetidae</taxon>
        <taxon>Sordariales</taxon>
        <taxon>Podosporaceae</taxon>
        <taxon>Cladorrhinum</taxon>
    </lineage>
</organism>
<reference evidence="3" key="1">
    <citation type="journal article" date="2023" name="Mol. Phylogenet. Evol.">
        <title>Genome-scale phylogeny and comparative genomics of the fungal order Sordariales.</title>
        <authorList>
            <person name="Hensen N."/>
            <person name="Bonometti L."/>
            <person name="Westerberg I."/>
            <person name="Brannstrom I.O."/>
            <person name="Guillou S."/>
            <person name="Cros-Aarteil S."/>
            <person name="Calhoun S."/>
            <person name="Haridas S."/>
            <person name="Kuo A."/>
            <person name="Mondo S."/>
            <person name="Pangilinan J."/>
            <person name="Riley R."/>
            <person name="LaButti K."/>
            <person name="Andreopoulos B."/>
            <person name="Lipzen A."/>
            <person name="Chen C."/>
            <person name="Yan M."/>
            <person name="Daum C."/>
            <person name="Ng V."/>
            <person name="Clum A."/>
            <person name="Steindorff A."/>
            <person name="Ohm R.A."/>
            <person name="Martin F."/>
            <person name="Silar P."/>
            <person name="Natvig D.O."/>
            <person name="Lalanne C."/>
            <person name="Gautier V."/>
            <person name="Ament-Velasquez S.L."/>
            <person name="Kruys A."/>
            <person name="Hutchinson M.I."/>
            <person name="Powell A.J."/>
            <person name="Barry K."/>
            <person name="Miller A.N."/>
            <person name="Grigoriev I.V."/>
            <person name="Debuchy R."/>
            <person name="Gladieux P."/>
            <person name="Hiltunen Thoren M."/>
            <person name="Johannesson H."/>
        </authorList>
    </citation>
    <scope>NUCLEOTIDE SEQUENCE</scope>
    <source>
        <strain evidence="3">PSN324</strain>
    </source>
</reference>
<dbReference type="PANTHER" id="PTHR47795">
    <property type="entry name" value="UBIQUITIN AND WLM DOMAIN-CONTAINING METALLOPROTEASE SPCC1442.07C"/>
    <property type="match status" value="1"/>
</dbReference>
<dbReference type="Proteomes" id="UP001321749">
    <property type="component" value="Unassembled WGS sequence"/>
</dbReference>
<dbReference type="EMBL" id="MU864972">
    <property type="protein sequence ID" value="KAK4462437.1"/>
    <property type="molecule type" value="Genomic_DNA"/>
</dbReference>
<feature type="compositionally biased region" description="Gly residues" evidence="1">
    <location>
        <begin position="127"/>
        <end position="141"/>
    </location>
</feature>
<evidence type="ECO:0000259" key="2">
    <source>
        <dbReference type="PROSITE" id="PS51397"/>
    </source>
</evidence>
<dbReference type="PROSITE" id="PS51397">
    <property type="entry name" value="WLM"/>
    <property type="match status" value="1"/>
</dbReference>
<dbReference type="Gene3D" id="3.30.2010.10">
    <property type="entry name" value="Metalloproteases ('zincins'), catalytic domain"/>
    <property type="match status" value="1"/>
</dbReference>
<evidence type="ECO:0000256" key="1">
    <source>
        <dbReference type="SAM" id="MobiDB-lite"/>
    </source>
</evidence>
<accession>A0AAV9HNI1</accession>
<dbReference type="GO" id="GO:0070628">
    <property type="term" value="F:proteasome binding"/>
    <property type="evidence" value="ECO:0007669"/>
    <property type="project" value="TreeGrafter"/>
</dbReference>
<protein>
    <submittedName>
        <fullName evidence="3">WLM domain protein</fullName>
    </submittedName>
</protein>
<evidence type="ECO:0000313" key="4">
    <source>
        <dbReference type="Proteomes" id="UP001321749"/>
    </source>
</evidence>
<dbReference type="AlphaFoldDB" id="A0AAV9HNI1"/>
<dbReference type="PANTHER" id="PTHR47795:SF1">
    <property type="entry name" value="DNA-DEPENDENT METALLOPROTEASE WSS1 HOMOLOG 2"/>
    <property type="match status" value="1"/>
</dbReference>
<dbReference type="Pfam" id="PF08325">
    <property type="entry name" value="WLM"/>
    <property type="match status" value="1"/>
</dbReference>
<proteinExistence type="predicted"/>
<comment type="caution">
    <text evidence="3">The sequence shown here is derived from an EMBL/GenBank/DDBJ whole genome shotgun (WGS) entry which is preliminary data.</text>
</comment>
<feature type="domain" description="WLM" evidence="2">
    <location>
        <begin position="1"/>
        <end position="164"/>
    </location>
</feature>